<comment type="caution">
    <text evidence="14">The sequence shown here is derived from an EMBL/GenBank/DDBJ whole genome shotgun (WGS) entry which is preliminary data.</text>
</comment>
<evidence type="ECO:0000259" key="12">
    <source>
        <dbReference type="PROSITE" id="PS50097"/>
    </source>
</evidence>
<dbReference type="GO" id="GO:0008270">
    <property type="term" value="F:zinc ion binding"/>
    <property type="evidence" value="ECO:0007669"/>
    <property type="project" value="UniProtKB-KW"/>
</dbReference>
<dbReference type="PROSITE" id="PS00028">
    <property type="entry name" value="ZINC_FINGER_C2H2_1"/>
    <property type="match status" value="3"/>
</dbReference>
<dbReference type="STRING" id="6265.A0A0B2UTW5"/>
<keyword evidence="4 10" id="KW-0863">Zinc-finger</keyword>
<feature type="domain" description="BTB" evidence="12">
    <location>
        <begin position="39"/>
        <end position="111"/>
    </location>
</feature>
<dbReference type="InterPro" id="IPR000210">
    <property type="entry name" value="BTB/POZ_dom"/>
</dbReference>
<keyword evidence="7" id="KW-0238">DNA-binding</keyword>
<dbReference type="PROSITE" id="PS50097">
    <property type="entry name" value="BTB"/>
    <property type="match status" value="2"/>
</dbReference>
<evidence type="ECO:0000313" key="15">
    <source>
        <dbReference type="Proteomes" id="UP000031036"/>
    </source>
</evidence>
<dbReference type="Pfam" id="PF00651">
    <property type="entry name" value="BTB"/>
    <property type="match status" value="2"/>
</dbReference>
<dbReference type="Pfam" id="PF00096">
    <property type="entry name" value="zf-C2H2"/>
    <property type="match status" value="1"/>
</dbReference>
<organism evidence="14 15">
    <name type="scientific">Toxocara canis</name>
    <name type="common">Canine roundworm</name>
    <dbReference type="NCBI Taxonomy" id="6265"/>
    <lineage>
        <taxon>Eukaryota</taxon>
        <taxon>Metazoa</taxon>
        <taxon>Ecdysozoa</taxon>
        <taxon>Nematoda</taxon>
        <taxon>Chromadorea</taxon>
        <taxon>Rhabditida</taxon>
        <taxon>Spirurina</taxon>
        <taxon>Ascaridomorpha</taxon>
        <taxon>Ascaridoidea</taxon>
        <taxon>Toxocaridae</taxon>
        <taxon>Toxocara</taxon>
    </lineage>
</organism>
<dbReference type="FunFam" id="3.30.160.60:FF:000325">
    <property type="entry name" value="ZFP90 zinc finger protein"/>
    <property type="match status" value="1"/>
</dbReference>
<keyword evidence="8" id="KW-0804">Transcription</keyword>
<evidence type="ECO:0000256" key="8">
    <source>
        <dbReference type="ARBA" id="ARBA00023163"/>
    </source>
</evidence>
<dbReference type="InterPro" id="IPR036236">
    <property type="entry name" value="Znf_C2H2_sf"/>
</dbReference>
<evidence type="ECO:0000256" key="5">
    <source>
        <dbReference type="ARBA" id="ARBA00022833"/>
    </source>
</evidence>
<dbReference type="FunFam" id="3.30.160.60:FF:000100">
    <property type="entry name" value="Zinc finger 45-like"/>
    <property type="match status" value="1"/>
</dbReference>
<dbReference type="SUPFAM" id="SSF57667">
    <property type="entry name" value="beta-beta-alpha zinc fingers"/>
    <property type="match status" value="2"/>
</dbReference>
<evidence type="ECO:0000256" key="2">
    <source>
        <dbReference type="ARBA" id="ARBA00022723"/>
    </source>
</evidence>
<dbReference type="SMART" id="SM00355">
    <property type="entry name" value="ZnF_C2H2"/>
    <property type="match status" value="4"/>
</dbReference>
<reference evidence="14 15" key="1">
    <citation type="submission" date="2014-11" db="EMBL/GenBank/DDBJ databases">
        <title>Genetic blueprint of the zoonotic pathogen Toxocara canis.</title>
        <authorList>
            <person name="Zhu X.-Q."/>
            <person name="Korhonen P.K."/>
            <person name="Cai H."/>
            <person name="Young N.D."/>
            <person name="Nejsum P."/>
            <person name="von Samson-Himmelstjerna G."/>
            <person name="Boag P.R."/>
            <person name="Tan P."/>
            <person name="Li Q."/>
            <person name="Min J."/>
            <person name="Yang Y."/>
            <person name="Wang X."/>
            <person name="Fang X."/>
            <person name="Hall R.S."/>
            <person name="Hofmann A."/>
            <person name="Sternberg P.W."/>
            <person name="Jex A.R."/>
            <person name="Gasser R.B."/>
        </authorList>
    </citation>
    <scope>NUCLEOTIDE SEQUENCE [LARGE SCALE GENOMIC DNA]</scope>
    <source>
        <strain evidence="14">PN_DK_2014</strain>
    </source>
</reference>
<evidence type="ECO:0000256" key="6">
    <source>
        <dbReference type="ARBA" id="ARBA00023015"/>
    </source>
</evidence>
<keyword evidence="2" id="KW-0479">Metal-binding</keyword>
<dbReference type="SMART" id="SM00225">
    <property type="entry name" value="BTB"/>
    <property type="match status" value="2"/>
</dbReference>
<keyword evidence="6" id="KW-0805">Transcription regulation</keyword>
<dbReference type="EMBL" id="JPKZ01003247">
    <property type="protein sequence ID" value="KHN72547.1"/>
    <property type="molecule type" value="Genomic_DNA"/>
</dbReference>
<feature type="domain" description="BTB" evidence="12">
    <location>
        <begin position="167"/>
        <end position="238"/>
    </location>
</feature>
<accession>A0A0B2UTW5</accession>
<evidence type="ECO:0000256" key="1">
    <source>
        <dbReference type="ARBA" id="ARBA00004123"/>
    </source>
</evidence>
<gene>
    <name evidence="14" type="primary">Zscan2</name>
    <name evidence="14" type="ORF">Tcan_10100</name>
</gene>
<feature type="compositionally biased region" description="Polar residues" evidence="11">
    <location>
        <begin position="334"/>
        <end position="343"/>
    </location>
</feature>
<keyword evidence="5" id="KW-0862">Zinc</keyword>
<dbReference type="GO" id="GO:0005634">
    <property type="term" value="C:nucleus"/>
    <property type="evidence" value="ECO:0007669"/>
    <property type="project" value="UniProtKB-SubCell"/>
</dbReference>
<protein>
    <submittedName>
        <fullName evidence="14">Zinc finger and SCAN domain-containing protein 2</fullName>
    </submittedName>
</protein>
<dbReference type="OrthoDB" id="275996at2759"/>
<feature type="domain" description="C2H2-type" evidence="13">
    <location>
        <begin position="493"/>
        <end position="520"/>
    </location>
</feature>
<dbReference type="OMA" id="LEAPYKC"/>
<dbReference type="InterPro" id="IPR050457">
    <property type="entry name" value="ZnFinger_BTB_dom_contain"/>
</dbReference>
<dbReference type="Gene3D" id="3.30.710.10">
    <property type="entry name" value="Potassium Channel Kv1.1, Chain A"/>
    <property type="match status" value="2"/>
</dbReference>
<keyword evidence="3" id="KW-0677">Repeat</keyword>
<sequence>MEDEQLVGDMSGMPFSRLQGHADTFFTYLQHLREMERFLDVTVQSNGQFVAYAHRLVLAAYSSHFERALAASAHDSPTVKLDIDPKITGVGREEVHDLVEFMYTGRSETSYRLRRLECARALGCSSLVHLLESDEAQSTEGVTLEDSFHSHRLLHAAFRFKSDLRFTDCIINCQNVPVLRCHRLVLCAFSTHFENALLGTQSTPVVKVDIDAYVTGVGSMDIRNMVDFMYTGCVRTTSRRFPMLRQAAIVLAVTRLVDAIDEEKARIAVQTQLSALPTINIDEATPEEMMVGDIAVSGGEELADSDSLADDILIQRSERYGRSKDGENDVEVVQDSSSFSTGEVMSRHMTAEDSYSQIYEQYVAGPRHGRKGGTYGRKQPPLTIKGPAHGVLLQGEGCSSDTLDGSVVGAGETVPAITMSFTPAGKRRRAVDSFGYGLPEIVAPKDVTVPLLVGDQQAMMEKPFKCPYCDHRTKEKSAVEKHIRCIHTLEAPYKCRYCNQAFKVQSNLVRHIRAHTGEKPYACKKCGTTYADKKNMDAHVFREHLKMKPLECPEPGCQAKFWRQDRFAHHCRKTHAFNDRERVYTENNKKSLSS</sequence>
<evidence type="ECO:0000259" key="13">
    <source>
        <dbReference type="PROSITE" id="PS50157"/>
    </source>
</evidence>
<proteinExistence type="predicted"/>
<dbReference type="InterPro" id="IPR011333">
    <property type="entry name" value="SKP1/BTB/POZ_sf"/>
</dbReference>
<evidence type="ECO:0000256" key="11">
    <source>
        <dbReference type="SAM" id="MobiDB-lite"/>
    </source>
</evidence>
<feature type="domain" description="C2H2-type" evidence="13">
    <location>
        <begin position="464"/>
        <end position="492"/>
    </location>
</feature>
<evidence type="ECO:0000256" key="7">
    <source>
        <dbReference type="ARBA" id="ARBA00023125"/>
    </source>
</evidence>
<evidence type="ECO:0000256" key="9">
    <source>
        <dbReference type="ARBA" id="ARBA00023242"/>
    </source>
</evidence>
<dbReference type="PANTHER" id="PTHR46105">
    <property type="entry name" value="AGAP004733-PA"/>
    <property type="match status" value="1"/>
</dbReference>
<evidence type="ECO:0000256" key="10">
    <source>
        <dbReference type="PROSITE-ProRule" id="PRU00042"/>
    </source>
</evidence>
<dbReference type="PANTHER" id="PTHR46105:SF28">
    <property type="entry name" value="ZINC FINGER PROTEIN 37-LIKE"/>
    <property type="match status" value="1"/>
</dbReference>
<evidence type="ECO:0000256" key="3">
    <source>
        <dbReference type="ARBA" id="ARBA00022737"/>
    </source>
</evidence>
<dbReference type="Gene3D" id="3.30.160.60">
    <property type="entry name" value="Classic Zinc Finger"/>
    <property type="match status" value="3"/>
</dbReference>
<dbReference type="AlphaFoldDB" id="A0A0B2UTW5"/>
<dbReference type="SUPFAM" id="SSF54695">
    <property type="entry name" value="POZ domain"/>
    <property type="match status" value="2"/>
</dbReference>
<dbReference type="PROSITE" id="PS50157">
    <property type="entry name" value="ZINC_FINGER_C2H2_2"/>
    <property type="match status" value="3"/>
</dbReference>
<keyword evidence="15" id="KW-1185">Reference proteome</keyword>
<dbReference type="InterPro" id="IPR013087">
    <property type="entry name" value="Znf_C2H2_type"/>
</dbReference>
<evidence type="ECO:0000313" key="14">
    <source>
        <dbReference type="EMBL" id="KHN72547.1"/>
    </source>
</evidence>
<feature type="domain" description="C2H2-type" evidence="13">
    <location>
        <begin position="521"/>
        <end position="549"/>
    </location>
</feature>
<name>A0A0B2UTW5_TOXCA</name>
<feature type="region of interest" description="Disordered" evidence="11">
    <location>
        <begin position="323"/>
        <end position="343"/>
    </location>
</feature>
<dbReference type="GO" id="GO:0000978">
    <property type="term" value="F:RNA polymerase II cis-regulatory region sequence-specific DNA binding"/>
    <property type="evidence" value="ECO:0007669"/>
    <property type="project" value="TreeGrafter"/>
</dbReference>
<dbReference type="Proteomes" id="UP000031036">
    <property type="component" value="Unassembled WGS sequence"/>
</dbReference>
<evidence type="ECO:0000256" key="4">
    <source>
        <dbReference type="ARBA" id="ARBA00022771"/>
    </source>
</evidence>
<dbReference type="GO" id="GO:0000981">
    <property type="term" value="F:DNA-binding transcription factor activity, RNA polymerase II-specific"/>
    <property type="evidence" value="ECO:0007669"/>
    <property type="project" value="TreeGrafter"/>
</dbReference>
<keyword evidence="9" id="KW-0539">Nucleus</keyword>
<comment type="subcellular location">
    <subcellularLocation>
        <location evidence="1">Nucleus</location>
    </subcellularLocation>
</comment>